<dbReference type="Gene3D" id="6.10.250.600">
    <property type="match status" value="1"/>
</dbReference>
<organism evidence="9 10">
    <name type="scientific">Clydaea vesicula</name>
    <dbReference type="NCBI Taxonomy" id="447962"/>
    <lineage>
        <taxon>Eukaryota</taxon>
        <taxon>Fungi</taxon>
        <taxon>Fungi incertae sedis</taxon>
        <taxon>Chytridiomycota</taxon>
        <taxon>Chytridiomycota incertae sedis</taxon>
        <taxon>Chytridiomycetes</taxon>
        <taxon>Lobulomycetales</taxon>
        <taxon>Lobulomycetaceae</taxon>
        <taxon>Clydaea</taxon>
    </lineage>
</organism>
<dbReference type="Gene3D" id="1.20.140.10">
    <property type="entry name" value="Butyryl-CoA Dehydrogenase, subunit A, domain 3"/>
    <property type="match status" value="1"/>
</dbReference>
<protein>
    <recommendedName>
        <fullName evidence="11">Acyl-CoA dehydrogenase</fullName>
    </recommendedName>
</protein>
<evidence type="ECO:0000313" key="10">
    <source>
        <dbReference type="Proteomes" id="UP001211065"/>
    </source>
</evidence>
<comment type="caution">
    <text evidence="9">The sequence shown here is derived from an EMBL/GenBank/DDBJ whole genome shotgun (WGS) entry which is preliminary data.</text>
</comment>
<evidence type="ECO:0000256" key="5">
    <source>
        <dbReference type="RuleBase" id="RU362125"/>
    </source>
</evidence>
<dbReference type="Proteomes" id="UP001211065">
    <property type="component" value="Unassembled WGS sequence"/>
</dbReference>
<evidence type="ECO:0000259" key="7">
    <source>
        <dbReference type="Pfam" id="PF02770"/>
    </source>
</evidence>
<dbReference type="GO" id="GO:0003995">
    <property type="term" value="F:acyl-CoA dehydrogenase activity"/>
    <property type="evidence" value="ECO:0007669"/>
    <property type="project" value="InterPro"/>
</dbReference>
<gene>
    <name evidence="9" type="ORF">HK099_008265</name>
</gene>
<evidence type="ECO:0000256" key="4">
    <source>
        <dbReference type="ARBA" id="ARBA00022827"/>
    </source>
</evidence>
<dbReference type="Pfam" id="PF18158">
    <property type="entry name" value="AidB_N"/>
    <property type="match status" value="1"/>
</dbReference>
<proteinExistence type="inferred from homology"/>
<comment type="similarity">
    <text evidence="2 5">Belongs to the acyl-CoA dehydrogenase family.</text>
</comment>
<keyword evidence="5" id="KW-0560">Oxidoreductase</keyword>
<dbReference type="InterPro" id="IPR036250">
    <property type="entry name" value="AcylCo_DH-like_C"/>
</dbReference>
<dbReference type="InterPro" id="IPR006089">
    <property type="entry name" value="Acyl-CoA_DH_CS"/>
</dbReference>
<dbReference type="SUPFAM" id="SSF56645">
    <property type="entry name" value="Acyl-CoA dehydrogenase NM domain-like"/>
    <property type="match status" value="1"/>
</dbReference>
<feature type="domain" description="Acyl-CoA oxidase/dehydrogenase middle" evidence="7">
    <location>
        <begin position="176"/>
        <end position="285"/>
    </location>
</feature>
<dbReference type="EMBL" id="JADGJW010000895">
    <property type="protein sequence ID" value="KAJ3210365.1"/>
    <property type="molecule type" value="Genomic_DNA"/>
</dbReference>
<evidence type="ECO:0000313" key="9">
    <source>
        <dbReference type="EMBL" id="KAJ3210365.1"/>
    </source>
</evidence>
<feature type="domain" description="Acyl-CoA dehydrogenase/oxidase C-terminal" evidence="6">
    <location>
        <begin position="295"/>
        <end position="451"/>
    </location>
</feature>
<evidence type="ECO:0000259" key="6">
    <source>
        <dbReference type="Pfam" id="PF00441"/>
    </source>
</evidence>
<dbReference type="SUPFAM" id="SSF47203">
    <property type="entry name" value="Acyl-CoA dehydrogenase C-terminal domain-like"/>
    <property type="match status" value="1"/>
</dbReference>
<dbReference type="InterPro" id="IPR052904">
    <property type="entry name" value="Acyl-CoA_dehydrogenase-like"/>
</dbReference>
<keyword evidence="10" id="KW-1185">Reference proteome</keyword>
<keyword evidence="3 5" id="KW-0285">Flavoprotein</keyword>
<dbReference type="InterPro" id="IPR006091">
    <property type="entry name" value="Acyl-CoA_Oxase/DH_mid-dom"/>
</dbReference>
<dbReference type="Pfam" id="PF02770">
    <property type="entry name" value="Acyl-CoA_dh_M"/>
    <property type="match status" value="1"/>
</dbReference>
<keyword evidence="4 5" id="KW-0274">FAD</keyword>
<evidence type="ECO:0008006" key="11">
    <source>
        <dbReference type="Google" id="ProtNLM"/>
    </source>
</evidence>
<feature type="domain" description="Adaptive response protein AidB N-terminal" evidence="8">
    <location>
        <begin position="17"/>
        <end position="148"/>
    </location>
</feature>
<accession>A0AAD5XT85</accession>
<dbReference type="AlphaFoldDB" id="A0AAD5XT85"/>
<evidence type="ECO:0000256" key="1">
    <source>
        <dbReference type="ARBA" id="ARBA00001974"/>
    </source>
</evidence>
<evidence type="ECO:0000256" key="3">
    <source>
        <dbReference type="ARBA" id="ARBA00022630"/>
    </source>
</evidence>
<evidence type="ECO:0000256" key="2">
    <source>
        <dbReference type="ARBA" id="ARBA00009347"/>
    </source>
</evidence>
<dbReference type="PROSITE" id="PS00073">
    <property type="entry name" value="ACYL_COA_DH_2"/>
    <property type="match status" value="1"/>
</dbReference>
<dbReference type="PANTHER" id="PTHR42707:SF2">
    <property type="entry name" value="ACD11 DEHYDROGENASE"/>
    <property type="match status" value="1"/>
</dbReference>
<comment type="cofactor">
    <cofactor evidence="1 5">
        <name>FAD</name>
        <dbReference type="ChEBI" id="CHEBI:57692"/>
    </cofactor>
</comment>
<reference evidence="9" key="1">
    <citation type="submission" date="2020-05" db="EMBL/GenBank/DDBJ databases">
        <title>Phylogenomic resolution of chytrid fungi.</title>
        <authorList>
            <person name="Stajich J.E."/>
            <person name="Amses K."/>
            <person name="Simmons R."/>
            <person name="Seto K."/>
            <person name="Myers J."/>
            <person name="Bonds A."/>
            <person name="Quandt C.A."/>
            <person name="Barry K."/>
            <person name="Liu P."/>
            <person name="Grigoriev I."/>
            <person name="Longcore J.E."/>
            <person name="James T.Y."/>
        </authorList>
    </citation>
    <scope>NUCLEOTIDE SEQUENCE</scope>
    <source>
        <strain evidence="9">JEL0476</strain>
    </source>
</reference>
<dbReference type="InterPro" id="IPR009075">
    <property type="entry name" value="AcylCo_DH/oxidase_C"/>
</dbReference>
<sequence>MASGSQGFFQEPITFGNQFKEDLGLKKVLKKYLPKTVYSEIESDLIKFGDYVVCPKIMECVRLAEENPPKLTQFDNFGHRIDKLDLNEGWKFMKTVSAKEGLIAIGYERKQQEFSRLYQYAKLYLFSPSSAMYTCPLAMTDGAARLMEVSGTEKMKKRAYYHLTSTDPEQFWTSGQWMTERPGGSDVGNTETEAKHIQDKLYTIKGFKWFSSATDSEMTLLLARTVNNEGKFIEGSKGLSLFYGELFKNLDEKNEEKVLNGIRIQRLKNKFGTKSLPTAELELDGMKAEMVGNEGRGVAQISTLFNITRIHTALGVVSGTRRALVIAKNFSRKRRAFGKLIKDHPLHVINLAEQEVIFRACLNFTFFVIQKLGESEVLKTRESICLLRLLTPVVKSYTSKLCLNVISECMEALGGVGYIEETGIGKILRDTQVNTIWEGTTNVLGLDVIRVLTGRDGLECWNHYCEFVLKIIEKPQPKNSKIERKLFLNYNEILKSRFFTLKNFFEHYLFKKKDETLSKKKQNLNILELNSRKILFFFGKLTSLILLWENFLLSEKIDTDNSQEEFLDFNIFEKWLLSGVGESILVDGLEGCSIDYEIAMDSKL</sequence>
<evidence type="ECO:0000259" key="8">
    <source>
        <dbReference type="Pfam" id="PF18158"/>
    </source>
</evidence>
<dbReference type="Gene3D" id="2.40.110.20">
    <property type="match status" value="1"/>
</dbReference>
<dbReference type="InterPro" id="IPR009100">
    <property type="entry name" value="AcylCoA_DH/oxidase_NM_dom_sf"/>
</dbReference>
<dbReference type="PANTHER" id="PTHR42707">
    <property type="entry name" value="ACYL-COA DEHYDROGENASE"/>
    <property type="match status" value="1"/>
</dbReference>
<dbReference type="InterPro" id="IPR041504">
    <property type="entry name" value="AidB_N"/>
</dbReference>
<dbReference type="Pfam" id="PF00441">
    <property type="entry name" value="Acyl-CoA_dh_1"/>
    <property type="match status" value="1"/>
</dbReference>
<name>A0AAD5XT85_9FUNG</name>